<reference evidence="5 6" key="1">
    <citation type="submission" date="2018-07" db="EMBL/GenBank/DDBJ databases">
        <title>Genome sequencing of oomycete isolates from Chile give support for New Zealand origin for Phytophthora kernoviae and make available the first Nothophytophthora sp. genome.</title>
        <authorList>
            <person name="Studholme D.J."/>
            <person name="Sanfuentes E."/>
            <person name="Panda P."/>
            <person name="Hill R."/>
            <person name="Sambles C."/>
            <person name="Grant M."/>
            <person name="Williams N.M."/>
            <person name="Mcdougal R.L."/>
        </authorList>
    </citation>
    <scope>NUCLEOTIDE SEQUENCE [LARGE SCALE GENOMIC DNA]</scope>
    <source>
        <strain evidence="4">Chile6</strain>
        <strain evidence="3">Chile7</strain>
    </source>
</reference>
<evidence type="ECO:0000313" key="3">
    <source>
        <dbReference type="EMBL" id="RLN47712.1"/>
    </source>
</evidence>
<dbReference type="EMBL" id="MBAD02002415">
    <property type="protein sequence ID" value="RLN47712.1"/>
    <property type="molecule type" value="Genomic_DNA"/>
</dbReference>
<keyword evidence="1" id="KW-0175">Coiled coil</keyword>
<feature type="compositionally biased region" description="Acidic residues" evidence="2">
    <location>
        <begin position="199"/>
        <end position="248"/>
    </location>
</feature>
<proteinExistence type="predicted"/>
<protein>
    <recommendedName>
        <fullName evidence="7">Protein kinase domain-containing protein</fullName>
    </recommendedName>
</protein>
<feature type="region of interest" description="Disordered" evidence="2">
    <location>
        <begin position="198"/>
        <end position="274"/>
    </location>
</feature>
<dbReference type="InterPro" id="IPR011009">
    <property type="entry name" value="Kinase-like_dom_sf"/>
</dbReference>
<dbReference type="Gene3D" id="1.10.510.10">
    <property type="entry name" value="Transferase(Phosphotransferase) domain 1"/>
    <property type="match status" value="1"/>
</dbReference>
<dbReference type="Proteomes" id="UP000284657">
    <property type="component" value="Unassembled WGS sequence"/>
</dbReference>
<dbReference type="EMBL" id="MBDO02000011">
    <property type="protein sequence ID" value="RLN68666.1"/>
    <property type="molecule type" value="Genomic_DNA"/>
</dbReference>
<evidence type="ECO:0008006" key="7">
    <source>
        <dbReference type="Google" id="ProtNLM"/>
    </source>
</evidence>
<dbReference type="OrthoDB" id="73067at2759"/>
<evidence type="ECO:0000256" key="2">
    <source>
        <dbReference type="SAM" id="MobiDB-lite"/>
    </source>
</evidence>
<sequence>MLTKDQAQDQLASLYLRAKVARLEAKTRRRAVEYVNSTLGVAHFERTARVLAHEMSQRRRRLRKLYKKHEKSLRQIEMRREKLHRKIETFQRAKAARLQTTRDKCERLVKDRAALERERDIASAKDKDGASAAIKTKKLGKVDDKLAKLRDELELGESEFGGPESAKIAELELAIEGLDMVERKLAATIVKVKVREMDADLDEEESEDADEEDDEDNENEDNESEEDSNDNDDGDDNSEDSDESEEENAPEKETPKVSSADPAVAPSNPFFQIDMPDLNIEDYRKAAVKAVDAELEKRLITSIGGAPTVKAITTLDTTKQKFTMPSDVPEEELLELFQTQIRSSTEQSQVLSCQAVWPDFFVCEEAKNGKLLDYLFRERENDRALILVSENGVAMLTDFGLSFLATEASGEEGVMGTIRWKAPECILTGEVPWDSLPDVAVKLHVTQKTFLPRPKAL</sequence>
<dbReference type="SUPFAM" id="SSF56112">
    <property type="entry name" value="Protein kinase-like (PK-like)"/>
    <property type="match status" value="1"/>
</dbReference>
<feature type="coiled-coil region" evidence="1">
    <location>
        <begin position="52"/>
        <end position="159"/>
    </location>
</feature>
<name>A0A3F2S1V8_9STRA</name>
<accession>A0A3F2S1V8</accession>
<evidence type="ECO:0000313" key="6">
    <source>
        <dbReference type="Proteomes" id="UP000284657"/>
    </source>
</evidence>
<organism evidence="4 5">
    <name type="scientific">Phytophthora kernoviae</name>
    <dbReference type="NCBI Taxonomy" id="325452"/>
    <lineage>
        <taxon>Eukaryota</taxon>
        <taxon>Sar</taxon>
        <taxon>Stramenopiles</taxon>
        <taxon>Oomycota</taxon>
        <taxon>Peronosporomycetes</taxon>
        <taxon>Peronosporales</taxon>
        <taxon>Peronosporaceae</taxon>
        <taxon>Phytophthora</taxon>
    </lineage>
</organism>
<evidence type="ECO:0000313" key="5">
    <source>
        <dbReference type="Proteomes" id="UP000277300"/>
    </source>
</evidence>
<dbReference type="Proteomes" id="UP000277300">
    <property type="component" value="Unassembled WGS sequence"/>
</dbReference>
<gene>
    <name evidence="3" type="ORF">BBJ29_000580</name>
    <name evidence="4" type="ORF">BBP00_00000917</name>
</gene>
<comment type="caution">
    <text evidence="4">The sequence shown here is derived from an EMBL/GenBank/DDBJ whole genome shotgun (WGS) entry which is preliminary data.</text>
</comment>
<evidence type="ECO:0000313" key="4">
    <source>
        <dbReference type="EMBL" id="RLN68666.1"/>
    </source>
</evidence>
<evidence type="ECO:0000256" key="1">
    <source>
        <dbReference type="SAM" id="Coils"/>
    </source>
</evidence>
<dbReference type="AlphaFoldDB" id="A0A3F2S1V8"/>